<feature type="signal peptide" evidence="2">
    <location>
        <begin position="1"/>
        <end position="22"/>
    </location>
</feature>
<dbReference type="AlphaFoldDB" id="A0A0K2U4N0"/>
<keyword evidence="2" id="KW-0732">Signal</keyword>
<proteinExistence type="predicted"/>
<reference evidence="3" key="1">
    <citation type="submission" date="2014-05" db="EMBL/GenBank/DDBJ databases">
        <authorList>
            <person name="Chronopoulou M."/>
        </authorList>
    </citation>
    <scope>NUCLEOTIDE SEQUENCE</scope>
    <source>
        <tissue evidence="3">Whole organism</tissue>
    </source>
</reference>
<evidence type="ECO:0000256" key="2">
    <source>
        <dbReference type="SAM" id="SignalP"/>
    </source>
</evidence>
<feature type="compositionally biased region" description="Low complexity" evidence="1">
    <location>
        <begin position="376"/>
        <end position="400"/>
    </location>
</feature>
<sequence length="672" mass="78357">MQRVFFLNAFLILVIVSSSVFTQSDRRLIQRRRDAINNWIRRIRSSKRGYSLSPSWNGKSPYQVPSVANLPLQSEPEDNNIRNTLPVRRFKRKRVQDTVIAPKFPPNYDELNFDGFDQALELTDFEGNPLKTADFHPDVDDESPPSHKDPYASFDTGFLGDFKEEYQFPTAPPATEKPTESPPLAKYPYRNHQEIVLSEELNKVPRRPIYNSPITSTNSNNNDFKPSYPYKYNNQEHSYPYPSYPQYDQPRTTPPPRHHYRYKPSVNYRAPIGQFEQHNSGVYRGGASPSSYSGSSNSFFDTFDAFGPTGERRVFNTYRKYKKSQDLNSYNDRPRKNSFRRRFKPKKINEEELISNFQSDSRVPILTPKEKPFYPTISTTTTRSTTTTTASTTTSTTTRTPYKRESTTSRPIPTPGPFDFPRPPPSSQRQNPRHPTHPPMITHPPHHGRRNKGYSYPHESFTDFDSFDTRFESMKIRNKRNADNYEHEYVGGYDEERLQPESRFGRIGSNFWSDANIEYDYFDKPSTTNDEVEEEELNYEVQGENSYRKQHSVYPKSNFAYTKNNYKKNNNYNSYNQYFSQNDLPSSKNKEILGSGNFDVLTGGIFNEGTTRRSYTGSSFSRNYSKSNSNSPFSLRSNRRQNQDNPFEEYDIDPAIRFANFKDFASIKRRRN</sequence>
<name>A0A0K2U4N0_LEPSM</name>
<dbReference type="EMBL" id="HACA01015506">
    <property type="protein sequence ID" value="CDW32867.1"/>
    <property type="molecule type" value="Transcribed_RNA"/>
</dbReference>
<feature type="region of interest" description="Disordered" evidence="1">
    <location>
        <begin position="615"/>
        <end position="648"/>
    </location>
</feature>
<evidence type="ECO:0000313" key="3">
    <source>
        <dbReference type="EMBL" id="CDW32867.1"/>
    </source>
</evidence>
<accession>A0A0K2U4N0</accession>
<organism evidence="3">
    <name type="scientific">Lepeophtheirus salmonis</name>
    <name type="common">Salmon louse</name>
    <name type="synonym">Caligus salmonis</name>
    <dbReference type="NCBI Taxonomy" id="72036"/>
    <lineage>
        <taxon>Eukaryota</taxon>
        <taxon>Metazoa</taxon>
        <taxon>Ecdysozoa</taxon>
        <taxon>Arthropoda</taxon>
        <taxon>Crustacea</taxon>
        <taxon>Multicrustacea</taxon>
        <taxon>Hexanauplia</taxon>
        <taxon>Copepoda</taxon>
        <taxon>Siphonostomatoida</taxon>
        <taxon>Caligidae</taxon>
        <taxon>Lepeophtheirus</taxon>
    </lineage>
</organism>
<feature type="region of interest" description="Disordered" evidence="1">
    <location>
        <begin position="366"/>
        <end position="456"/>
    </location>
</feature>
<feature type="chain" id="PRO_5005488366" evidence="2">
    <location>
        <begin position="23"/>
        <end position="672"/>
    </location>
</feature>
<evidence type="ECO:0000256" key="1">
    <source>
        <dbReference type="SAM" id="MobiDB-lite"/>
    </source>
</evidence>
<feature type="compositionally biased region" description="Low complexity" evidence="1">
    <location>
        <begin position="618"/>
        <end position="631"/>
    </location>
</feature>
<feature type="compositionally biased region" description="Pro residues" evidence="1">
    <location>
        <begin position="412"/>
        <end position="426"/>
    </location>
</feature>
<protein>
    <submittedName>
        <fullName evidence="3">Uncharacterized protein</fullName>
    </submittedName>
</protein>
<feature type="region of interest" description="Disordered" evidence="1">
    <location>
        <begin position="325"/>
        <end position="344"/>
    </location>
</feature>